<proteinExistence type="predicted"/>
<evidence type="ECO:0000313" key="1">
    <source>
        <dbReference type="EMBL" id="QOR58709.1"/>
    </source>
</evidence>
<keyword evidence="2" id="KW-1185">Reference proteome</keyword>
<dbReference type="EMBL" id="MT774382">
    <property type="protein sequence ID" value="QOR58709.1"/>
    <property type="molecule type" value="Genomic_DNA"/>
</dbReference>
<accession>A0A7M1RYS0</accession>
<dbReference type="Proteomes" id="UP000593744">
    <property type="component" value="Segment"/>
</dbReference>
<dbReference type="KEGG" id="vg:65129189"/>
<sequence length="181" mass="20456">MKLFDILGGKVIIHNDALGIPCFKKLWDTDKADKETATKQISYIVLKNKYDSPYVQSMSPEEIGPRLRKELFGDANYKLPVEVLEAEQAYINFNETLILGLLKNARLKLDSVSRYYAESLQDELDDKKVQLILAGMEKLGNTIKSLDALETAVRSEEMASSRVRGGVEVNPYELSNRQAVR</sequence>
<name>A0A7M1RYS0_9CAUD</name>
<evidence type="ECO:0000313" key="2">
    <source>
        <dbReference type="Proteomes" id="UP000593744"/>
    </source>
</evidence>
<organism evidence="1 2">
    <name type="scientific">uncultured phage cr10_1</name>
    <dbReference type="NCBI Taxonomy" id="2772066"/>
    <lineage>
        <taxon>Viruses</taxon>
        <taxon>Duplodnaviria</taxon>
        <taxon>Heunggongvirae</taxon>
        <taxon>Uroviricota</taxon>
        <taxon>Caudoviricetes</taxon>
        <taxon>Crassvirales</taxon>
        <taxon>Suoliviridae</taxon>
        <taxon>Boorivirinae</taxon>
        <taxon>Canhaevirus</taxon>
        <taxon>Canhaevirus hiberniae</taxon>
    </lineage>
</organism>
<dbReference type="GeneID" id="65129189"/>
<reference evidence="1 2" key="1">
    <citation type="submission" date="2020-07" db="EMBL/GenBank/DDBJ databases">
        <title>Taxonomic proposal: Crassvirales, a new order of highly abundant and diverse bacterial viruses.</title>
        <authorList>
            <person name="Shkoporov A.N."/>
            <person name="Stockdale S.R."/>
            <person name="Guerin E."/>
            <person name="Ross R.P."/>
            <person name="Hill C."/>
        </authorList>
    </citation>
    <scope>NUCLEOTIDE SEQUENCE [LARGE SCALE GENOMIC DNA]</scope>
</reference>
<dbReference type="RefSeq" id="YP_010110867.1">
    <property type="nucleotide sequence ID" value="NC_055875.1"/>
</dbReference>
<protein>
    <submittedName>
        <fullName evidence="1">Uncharacterized protein</fullName>
    </submittedName>
</protein>